<dbReference type="EMBL" id="MKHE01000031">
    <property type="protein sequence ID" value="OWK00498.1"/>
    <property type="molecule type" value="Genomic_DNA"/>
</dbReference>
<dbReference type="InterPro" id="IPR013106">
    <property type="entry name" value="Ig_V-set"/>
</dbReference>
<accession>A0A212C3A9</accession>
<comment type="caution">
    <text evidence="12">The sequence shown here is derived from an EMBL/GenBank/DDBJ whole genome shotgun (WGS) entry which is preliminary data.</text>
</comment>
<comment type="subcellular location">
    <subcellularLocation>
        <location evidence="1">Cell membrane</location>
        <topology evidence="1">Single-pass type I membrane protein</topology>
    </subcellularLocation>
</comment>
<evidence type="ECO:0000256" key="2">
    <source>
        <dbReference type="ARBA" id="ARBA00022475"/>
    </source>
</evidence>
<dbReference type="SUPFAM" id="SSF48726">
    <property type="entry name" value="Immunoglobulin"/>
    <property type="match status" value="3"/>
</dbReference>
<evidence type="ECO:0000313" key="12">
    <source>
        <dbReference type="EMBL" id="OWK00498.1"/>
    </source>
</evidence>
<keyword evidence="9" id="KW-0325">Glycoprotein</keyword>
<reference evidence="12 13" key="1">
    <citation type="journal article" date="2018" name="Mol. Genet. Genomics">
        <title>The red deer Cervus elaphus genome CerEla1.0: sequencing, annotating, genes, and chromosomes.</title>
        <authorList>
            <person name="Bana N.A."/>
            <person name="Nyiri A."/>
            <person name="Nagy J."/>
            <person name="Frank K."/>
            <person name="Nagy T."/>
            <person name="Steger V."/>
            <person name="Schiller M."/>
            <person name="Lakatos P."/>
            <person name="Sugar L."/>
            <person name="Horn P."/>
            <person name="Barta E."/>
            <person name="Orosz L."/>
        </authorList>
    </citation>
    <scope>NUCLEOTIDE SEQUENCE [LARGE SCALE GENOMIC DNA]</scope>
    <source>
        <strain evidence="12">Hungarian</strain>
    </source>
</reference>
<dbReference type="Gene3D" id="2.60.40.10">
    <property type="entry name" value="Immunoglobulins"/>
    <property type="match status" value="3"/>
</dbReference>
<dbReference type="PANTHER" id="PTHR25466">
    <property type="entry name" value="T-LYMPHOCYTE ACTIVATION ANTIGEN"/>
    <property type="match status" value="1"/>
</dbReference>
<gene>
    <name evidence="12" type="ORF">Celaphus_00019555</name>
</gene>
<evidence type="ECO:0000256" key="1">
    <source>
        <dbReference type="ARBA" id="ARBA00004251"/>
    </source>
</evidence>
<evidence type="ECO:0000256" key="4">
    <source>
        <dbReference type="ARBA" id="ARBA00022729"/>
    </source>
</evidence>
<dbReference type="GO" id="GO:0042130">
    <property type="term" value="P:negative regulation of T cell proliferation"/>
    <property type="evidence" value="ECO:0007669"/>
    <property type="project" value="TreeGrafter"/>
</dbReference>
<keyword evidence="6" id="KW-0472">Membrane</keyword>
<dbReference type="FunFam" id="2.60.40.10:FF:001310">
    <property type="entry name" value="HERV-H LTR-associating 2"/>
    <property type="match status" value="1"/>
</dbReference>
<dbReference type="InterPro" id="IPR007110">
    <property type="entry name" value="Ig-like_dom"/>
</dbReference>
<dbReference type="GO" id="GO:0031295">
    <property type="term" value="P:T cell costimulation"/>
    <property type="evidence" value="ECO:0007669"/>
    <property type="project" value="TreeGrafter"/>
</dbReference>
<evidence type="ECO:0000259" key="11">
    <source>
        <dbReference type="PROSITE" id="PS50835"/>
    </source>
</evidence>
<evidence type="ECO:0000256" key="10">
    <source>
        <dbReference type="ARBA" id="ARBA00023319"/>
    </source>
</evidence>
<dbReference type="PANTHER" id="PTHR25466:SF9">
    <property type="entry name" value="FIBRONECTIN TYPE-III DOMAIN-CONTAINING PROTEIN"/>
    <property type="match status" value="1"/>
</dbReference>
<keyword evidence="10" id="KW-0393">Immunoglobulin domain</keyword>
<keyword evidence="4" id="KW-0732">Signal</keyword>
<dbReference type="SMART" id="SM00409">
    <property type="entry name" value="IG"/>
    <property type="match status" value="1"/>
</dbReference>
<organism evidence="12 13">
    <name type="scientific">Cervus elaphus hippelaphus</name>
    <name type="common">European red deer</name>
    <dbReference type="NCBI Taxonomy" id="46360"/>
    <lineage>
        <taxon>Eukaryota</taxon>
        <taxon>Metazoa</taxon>
        <taxon>Chordata</taxon>
        <taxon>Craniata</taxon>
        <taxon>Vertebrata</taxon>
        <taxon>Euteleostomi</taxon>
        <taxon>Mammalia</taxon>
        <taxon>Eutheria</taxon>
        <taxon>Laurasiatheria</taxon>
        <taxon>Artiodactyla</taxon>
        <taxon>Ruminantia</taxon>
        <taxon>Pecora</taxon>
        <taxon>Cervidae</taxon>
        <taxon>Cervinae</taxon>
        <taxon>Cervus</taxon>
    </lineage>
</organism>
<name>A0A212C3A9_CEREH</name>
<keyword evidence="7" id="KW-1015">Disulfide bond</keyword>
<dbReference type="FunFam" id="2.60.40.10:FF:001051">
    <property type="entry name" value="HERV-H LTR-associating 2"/>
    <property type="match status" value="1"/>
</dbReference>
<evidence type="ECO:0000256" key="3">
    <source>
        <dbReference type="ARBA" id="ARBA00022692"/>
    </source>
</evidence>
<proteinExistence type="predicted"/>
<dbReference type="GO" id="GO:0071222">
    <property type="term" value="P:cellular response to lipopolysaccharide"/>
    <property type="evidence" value="ECO:0007669"/>
    <property type="project" value="TreeGrafter"/>
</dbReference>
<dbReference type="InterPro" id="IPR051713">
    <property type="entry name" value="T-cell_Activation_Regulation"/>
</dbReference>
<feature type="domain" description="Ig-like" evidence="11">
    <location>
        <begin position="65"/>
        <end position="142"/>
    </location>
</feature>
<keyword evidence="8" id="KW-0675">Receptor</keyword>
<dbReference type="Pfam" id="PF22705">
    <property type="entry name" value="C2-set_3"/>
    <property type="match status" value="1"/>
</dbReference>
<sequence>HVSVNEQIVTGRLREDVILPCSFESGPNVIIHWKNRDTNIYSYYQDRDQLETQDPRYVNRLSLFPDFVTPVMEYEKKTTNSFLICTVFSVFPYPNIKWKVDNNTTISDKKERKEDDPFGPFHVNSRVNITGSNSSYQCAIENPLLKQTWTGRWTMKDVLHKMESENVLLSCKPENNFSPPNQDFTVTWSRVENGSSLLLACFKNSSQETLISQPQISWKEEPINSRDFSLTLKDLRLSDSGEYLCNITSNESTSLTMQTLH</sequence>
<dbReference type="PROSITE" id="PS50835">
    <property type="entry name" value="IG_LIKE"/>
    <property type="match status" value="2"/>
</dbReference>
<dbReference type="OrthoDB" id="9983389at2759"/>
<evidence type="ECO:0000256" key="5">
    <source>
        <dbReference type="ARBA" id="ARBA00022989"/>
    </source>
</evidence>
<dbReference type="AlphaFoldDB" id="A0A212C3A9"/>
<dbReference type="Pfam" id="PF07686">
    <property type="entry name" value="V-set"/>
    <property type="match status" value="1"/>
</dbReference>
<keyword evidence="13" id="KW-1185">Reference proteome</keyword>
<dbReference type="GO" id="GO:0007166">
    <property type="term" value="P:cell surface receptor signaling pathway"/>
    <property type="evidence" value="ECO:0007669"/>
    <property type="project" value="TreeGrafter"/>
</dbReference>
<keyword evidence="2" id="KW-1003">Cell membrane</keyword>
<dbReference type="GO" id="GO:0006955">
    <property type="term" value="P:immune response"/>
    <property type="evidence" value="ECO:0007669"/>
    <property type="project" value="TreeGrafter"/>
</dbReference>
<evidence type="ECO:0000256" key="6">
    <source>
        <dbReference type="ARBA" id="ARBA00023136"/>
    </source>
</evidence>
<dbReference type="InterPro" id="IPR036179">
    <property type="entry name" value="Ig-like_dom_sf"/>
</dbReference>
<evidence type="ECO:0000256" key="7">
    <source>
        <dbReference type="ARBA" id="ARBA00023157"/>
    </source>
</evidence>
<evidence type="ECO:0000313" key="13">
    <source>
        <dbReference type="Proteomes" id="UP000242450"/>
    </source>
</evidence>
<dbReference type="GO" id="GO:0042102">
    <property type="term" value="P:positive regulation of T cell proliferation"/>
    <property type="evidence" value="ECO:0007669"/>
    <property type="project" value="TreeGrafter"/>
</dbReference>
<evidence type="ECO:0000256" key="9">
    <source>
        <dbReference type="ARBA" id="ARBA00023180"/>
    </source>
</evidence>
<keyword evidence="5" id="KW-1133">Transmembrane helix</keyword>
<dbReference type="InterPro" id="IPR013783">
    <property type="entry name" value="Ig-like_fold"/>
</dbReference>
<dbReference type="InterPro" id="IPR053896">
    <property type="entry name" value="BTN3A2-like_Ig-C"/>
</dbReference>
<dbReference type="Proteomes" id="UP000242450">
    <property type="component" value="Chromosome 31"/>
</dbReference>
<feature type="domain" description="Ig-like" evidence="11">
    <location>
        <begin position="179"/>
        <end position="256"/>
    </location>
</feature>
<feature type="non-terminal residue" evidence="12">
    <location>
        <position position="261"/>
    </location>
</feature>
<protein>
    <recommendedName>
        <fullName evidence="11">Ig-like domain-containing protein</fullName>
    </recommendedName>
</protein>
<feature type="non-terminal residue" evidence="12">
    <location>
        <position position="1"/>
    </location>
</feature>
<evidence type="ECO:0000256" key="8">
    <source>
        <dbReference type="ARBA" id="ARBA00023170"/>
    </source>
</evidence>
<dbReference type="GO" id="GO:0009897">
    <property type="term" value="C:external side of plasma membrane"/>
    <property type="evidence" value="ECO:0007669"/>
    <property type="project" value="TreeGrafter"/>
</dbReference>
<dbReference type="InterPro" id="IPR003599">
    <property type="entry name" value="Ig_sub"/>
</dbReference>
<keyword evidence="3" id="KW-0812">Transmembrane</keyword>